<feature type="domain" description="Beta-lactamase-related" evidence="3">
    <location>
        <begin position="44"/>
        <end position="401"/>
    </location>
</feature>
<evidence type="ECO:0000256" key="2">
    <source>
        <dbReference type="SAM" id="SignalP"/>
    </source>
</evidence>
<feature type="signal peptide" evidence="2">
    <location>
        <begin position="1"/>
        <end position="20"/>
    </location>
</feature>
<name>A0ABP3YR62_9PSEU</name>
<feature type="chain" id="PRO_5046766969" evidence="2">
    <location>
        <begin position="21"/>
        <end position="409"/>
    </location>
</feature>
<dbReference type="InterPro" id="IPR050491">
    <property type="entry name" value="AmpC-like"/>
</dbReference>
<dbReference type="Proteomes" id="UP001499967">
    <property type="component" value="Unassembled WGS sequence"/>
</dbReference>
<evidence type="ECO:0000313" key="5">
    <source>
        <dbReference type="Proteomes" id="UP001499967"/>
    </source>
</evidence>
<dbReference type="Pfam" id="PF00144">
    <property type="entry name" value="Beta-lactamase"/>
    <property type="match status" value="1"/>
</dbReference>
<evidence type="ECO:0000313" key="4">
    <source>
        <dbReference type="EMBL" id="GAA0898416.1"/>
    </source>
</evidence>
<dbReference type="Gene3D" id="3.40.710.10">
    <property type="entry name" value="DD-peptidase/beta-lactamase superfamily"/>
    <property type="match status" value="1"/>
</dbReference>
<proteinExistence type="predicted"/>
<dbReference type="GO" id="GO:0016787">
    <property type="term" value="F:hydrolase activity"/>
    <property type="evidence" value="ECO:0007669"/>
    <property type="project" value="UniProtKB-KW"/>
</dbReference>
<evidence type="ECO:0000259" key="3">
    <source>
        <dbReference type="Pfam" id="PF00144"/>
    </source>
</evidence>
<keyword evidence="2" id="KW-0732">Signal</keyword>
<organism evidence="4 5">
    <name type="scientific">Pseudonocardia zijingensis</name>
    <dbReference type="NCBI Taxonomy" id="153376"/>
    <lineage>
        <taxon>Bacteria</taxon>
        <taxon>Bacillati</taxon>
        <taxon>Actinomycetota</taxon>
        <taxon>Actinomycetes</taxon>
        <taxon>Pseudonocardiales</taxon>
        <taxon>Pseudonocardiaceae</taxon>
        <taxon>Pseudonocardia</taxon>
    </lineage>
</organism>
<gene>
    <name evidence="4" type="ORF">GCM10009559_60810</name>
</gene>
<keyword evidence="5" id="KW-1185">Reference proteome</keyword>
<dbReference type="PROSITE" id="PS51257">
    <property type="entry name" value="PROKAR_LIPOPROTEIN"/>
    <property type="match status" value="1"/>
</dbReference>
<protein>
    <submittedName>
        <fullName evidence="4">Serine hydrolase domain-containing protein</fullName>
    </submittedName>
</protein>
<reference evidence="5" key="1">
    <citation type="journal article" date="2019" name="Int. J. Syst. Evol. Microbiol.">
        <title>The Global Catalogue of Microorganisms (GCM) 10K type strain sequencing project: providing services to taxonomists for standard genome sequencing and annotation.</title>
        <authorList>
            <consortium name="The Broad Institute Genomics Platform"/>
            <consortium name="The Broad Institute Genome Sequencing Center for Infectious Disease"/>
            <person name="Wu L."/>
            <person name="Ma J."/>
        </authorList>
    </citation>
    <scope>NUCLEOTIDE SEQUENCE [LARGE SCALE GENOMIC DNA]</scope>
    <source>
        <strain evidence="5">JCM 11117</strain>
    </source>
</reference>
<dbReference type="EMBL" id="BAAAHP010000194">
    <property type="protein sequence ID" value="GAA0898416.1"/>
    <property type="molecule type" value="Genomic_DNA"/>
</dbReference>
<dbReference type="SUPFAM" id="SSF56601">
    <property type="entry name" value="beta-lactamase/transpeptidase-like"/>
    <property type="match status" value="1"/>
</dbReference>
<evidence type="ECO:0000256" key="1">
    <source>
        <dbReference type="SAM" id="MobiDB-lite"/>
    </source>
</evidence>
<dbReference type="PANTHER" id="PTHR46825:SF9">
    <property type="entry name" value="BETA-LACTAMASE-RELATED DOMAIN-CONTAINING PROTEIN"/>
    <property type="match status" value="1"/>
</dbReference>
<sequence>MPIPRRAFVSGLLLTPLAAAGCGNAPAPPASEPVPTLDEWSGYDQYLRQLNESGRFSGAVLVTRDGRPLLEAGYGMADREAGEANTAATLFCIGSMGKMFTGVAVAQLVEDGKVSFEDPIGEHVPGFPPDIARTVTVHHLLTHTAGTGDIFRDEPITEENHSIAALMEHIVAEPLQFTPGSRYSYSNAGIVTLGALIEHVSGRPYVEHVRDRIFDPAGMVDTDVRTYRPADVPDMAHPHILVGPDGQPVKAGPRSGDRRESPSGADLQDVGDQLKGGSPAGGSISTVADMAAFAHALLTHQLLGPTMTDTVLTGKVAMNSPAPPPVADPSAGDGRQRKGPPAGEPPKYAYCFVDRRMNGVRIVGHNGGTPGYEAELDIYPESGHAVVVLANQDQAREPAMRRSEEILTA</sequence>
<dbReference type="RefSeq" id="WP_343945112.1">
    <property type="nucleotide sequence ID" value="NZ_BAAAHP010000194.1"/>
</dbReference>
<feature type="region of interest" description="Disordered" evidence="1">
    <location>
        <begin position="315"/>
        <end position="346"/>
    </location>
</feature>
<dbReference type="InterPro" id="IPR012338">
    <property type="entry name" value="Beta-lactam/transpept-like"/>
</dbReference>
<comment type="caution">
    <text evidence="4">The sequence shown here is derived from an EMBL/GenBank/DDBJ whole genome shotgun (WGS) entry which is preliminary data.</text>
</comment>
<keyword evidence="4" id="KW-0378">Hydrolase</keyword>
<accession>A0ABP3YR62</accession>
<dbReference type="InterPro" id="IPR001466">
    <property type="entry name" value="Beta-lactam-related"/>
</dbReference>
<feature type="region of interest" description="Disordered" evidence="1">
    <location>
        <begin position="235"/>
        <end position="281"/>
    </location>
</feature>
<dbReference type="PANTHER" id="PTHR46825">
    <property type="entry name" value="D-ALANYL-D-ALANINE-CARBOXYPEPTIDASE/ENDOPEPTIDASE AMPH"/>
    <property type="match status" value="1"/>
</dbReference>